<feature type="domain" description="Ig-like" evidence="15">
    <location>
        <begin position="45"/>
        <end position="143"/>
    </location>
</feature>
<evidence type="ECO:0000259" key="16">
    <source>
        <dbReference type="PROSITE" id="PS50853"/>
    </source>
</evidence>
<keyword evidence="10" id="KW-0325">Glycoprotein</keyword>
<comment type="caution">
    <text evidence="17">The sequence shown here is derived from an EMBL/GenBank/DDBJ whole genome shotgun (WGS) entry which is preliminary data.</text>
</comment>
<dbReference type="Gene3D" id="3.90.190.10">
    <property type="entry name" value="Protein tyrosine phosphatase superfamily"/>
    <property type="match status" value="3"/>
</dbReference>
<comment type="catalytic activity">
    <reaction evidence="11">
        <text>O-phospho-L-tyrosyl-[protein] + H2O = L-tyrosyl-[protein] + phosphate</text>
        <dbReference type="Rhea" id="RHEA:10684"/>
        <dbReference type="Rhea" id="RHEA-COMP:10136"/>
        <dbReference type="Rhea" id="RHEA-COMP:20101"/>
        <dbReference type="ChEBI" id="CHEBI:15377"/>
        <dbReference type="ChEBI" id="CHEBI:43474"/>
        <dbReference type="ChEBI" id="CHEBI:46858"/>
        <dbReference type="ChEBI" id="CHEBI:61978"/>
        <dbReference type="EC" id="3.1.3.48"/>
    </reaction>
</comment>
<dbReference type="InterPro" id="IPR029021">
    <property type="entry name" value="Prot-tyrosine_phosphatase-like"/>
</dbReference>
<dbReference type="SUPFAM" id="SSF49265">
    <property type="entry name" value="Fibronectin type III"/>
    <property type="match status" value="2"/>
</dbReference>
<evidence type="ECO:0000256" key="8">
    <source>
        <dbReference type="ARBA" id="ARBA00022989"/>
    </source>
</evidence>
<dbReference type="SUPFAM" id="SSF48726">
    <property type="entry name" value="Immunoglobulin"/>
    <property type="match status" value="1"/>
</dbReference>
<dbReference type="InterPro" id="IPR016130">
    <property type="entry name" value="Tyr_Pase_AS"/>
</dbReference>
<dbReference type="InterPro" id="IPR003961">
    <property type="entry name" value="FN3_dom"/>
</dbReference>
<evidence type="ECO:0000256" key="5">
    <source>
        <dbReference type="ARBA" id="ARBA00022737"/>
    </source>
</evidence>
<dbReference type="InterPro" id="IPR013783">
    <property type="entry name" value="Ig-like_fold"/>
</dbReference>
<sequence>MTCLTASCHYVGGYAVDTFLSGLVCSFHYRVGCTGTGNENTTASPSLSPVLQTAGDNVTLDCSLADQDEQVEGTVWKKEDLFLVSQGGGSQDLNYADNELAKRLAIVDGYGLFLEKLLVSDTGFYTCQLLVRNASLTEERNISWQLIVQDVPSSPGQVQIDSIQSRQVTLSWQPSESDNNSPITNYIIQISPCQGSGDGGDQGRPQERVVSSTTMQVTVRDLQPQQCYTLQVFAKNSVGRSYPYSNTFHTEEDPQAAPYNFQAESISDTQIHIKWERPQQEHLMGDLKGYKISYSQQDMNYEPIKIEDPTKKEMVLQDLKPFTWYTVSILAYNENGDGPQAELAVQTLEGLPSSPRITHITGRDSTSFYVHWEPPKKLSGRLRAYELNWILDDNSTKTRIISGHLTNPMSAFISGLPPGAPYIRNVTVLSPDSVYLQWDAPSLYYRRIDKYILKWWDTRGNDPDTMVPGTQTEYTLNGLPSNMRYNLKLAGVTQAIFSKRFLVGEFTPPVTFTLGDPSVQQSKDDRVPTEVIIGVTCAVFLVVIVVAIFIGYKSFACQKCYQAAYVYLAVPSNAQSTPPTVITVAEPSEEKEYPEIAVSEFPAHVEAMHADSDFAFSQEFDDLYRHTRTDFKCEASNVPENRNKNRYINIAAFDHSRVMLKMDMGRRQSDYINANYVDGYHKAKAYIATQGPLPQTFADFWRMVWEQNCSVVVMITNLMEKGRRKCDQYWPTDGMEIYGNMAVKLLSTVQRAHYTVNMFSLRNMKVKKRHSMKGVSERVVYQYHYTEWPDHGVPDYTLPVLEFVQKSAACNPPDGGPIVVHCSAGVGRTGTYILIDSMIRKIQDKGTINIPWFTLHIRRQRNLLVQTEDQYMFIHDVLVEYLVGGGQTEVTQDSVVNYVALLTAVANGVAAQQKIPDASSTLEKQFKLVTGHTPSEDSLYNALKSVNCDKNRSMDFIPVDLKRVVLPARPGIDGSDYINATYLQASSLGGSMCCKQEVPEFWPEKDKPVEVDAGNFKLSMRDDPDEQPGYIIRDFILESIQYDYIFMTKVVVVKDWPGQNSPPSCSIFGMIETAQEWQRANDIGPVIVMDMYGGVHAGRFCALWTLREQLLMDKAVDIYQLAKLYHLKRPGIISSQVTTLDSLYFKLEDNLSQL</sequence>
<feature type="domain" description="Fibronectin type-III" evidence="16">
    <location>
        <begin position="257"/>
        <end position="354"/>
    </location>
</feature>
<dbReference type="PROSITE" id="PS00383">
    <property type="entry name" value="TYR_PHOSPHATASE_1"/>
    <property type="match status" value="1"/>
</dbReference>
<accession>A0A2T7NUD2</accession>
<dbReference type="FunFam" id="3.90.190.10:FF:000068">
    <property type="entry name" value="receptor-type tyrosine-protein phosphatase zeta"/>
    <property type="match status" value="1"/>
</dbReference>
<dbReference type="AlphaFoldDB" id="A0A2T7NUD2"/>
<dbReference type="PRINTS" id="PR00700">
    <property type="entry name" value="PRTYPHPHTASE"/>
</dbReference>
<evidence type="ECO:0000256" key="6">
    <source>
        <dbReference type="ARBA" id="ARBA00022801"/>
    </source>
</evidence>
<feature type="domain" description="Tyrosine-protein phosphatase" evidence="13">
    <location>
        <begin position="616"/>
        <end position="881"/>
    </location>
</feature>
<dbReference type="CDD" id="cd00063">
    <property type="entry name" value="FN3"/>
    <property type="match status" value="4"/>
</dbReference>
<dbReference type="InterPro" id="IPR003595">
    <property type="entry name" value="Tyr_Pase_cat"/>
</dbReference>
<dbReference type="EC" id="3.1.3.48" evidence="2"/>
<evidence type="ECO:0000259" key="14">
    <source>
        <dbReference type="PROSITE" id="PS50056"/>
    </source>
</evidence>
<keyword evidence="3 12" id="KW-0812">Transmembrane</keyword>
<dbReference type="GO" id="GO:0016020">
    <property type="term" value="C:membrane"/>
    <property type="evidence" value="ECO:0007669"/>
    <property type="project" value="UniProtKB-SubCell"/>
</dbReference>
<dbReference type="InterPro" id="IPR003599">
    <property type="entry name" value="Ig_sub"/>
</dbReference>
<dbReference type="InterPro" id="IPR007110">
    <property type="entry name" value="Ig-like_dom"/>
</dbReference>
<keyword evidence="6" id="KW-0378">Hydrolase</keyword>
<evidence type="ECO:0000256" key="2">
    <source>
        <dbReference type="ARBA" id="ARBA00013064"/>
    </source>
</evidence>
<feature type="domain" description="Fibronectin type-III" evidence="16">
    <location>
        <begin position="154"/>
        <end position="256"/>
    </location>
</feature>
<dbReference type="SMART" id="SM00409">
    <property type="entry name" value="IG"/>
    <property type="match status" value="1"/>
</dbReference>
<dbReference type="SMART" id="SM00060">
    <property type="entry name" value="FN3"/>
    <property type="match status" value="3"/>
</dbReference>
<dbReference type="SMART" id="SM00404">
    <property type="entry name" value="PTPc_motif"/>
    <property type="match status" value="2"/>
</dbReference>
<dbReference type="CDD" id="cd14549">
    <property type="entry name" value="R5-PTPc-1"/>
    <property type="match status" value="1"/>
</dbReference>
<dbReference type="OrthoDB" id="6022401at2759"/>
<feature type="domain" description="Tyrosine-protein phosphatase" evidence="13">
    <location>
        <begin position="922"/>
        <end position="1145"/>
    </location>
</feature>
<comment type="subcellular location">
    <subcellularLocation>
        <location evidence="1">Membrane</location>
        <topology evidence="1">Single-pass membrane protein</topology>
    </subcellularLocation>
</comment>
<dbReference type="PANTHER" id="PTHR46957">
    <property type="entry name" value="CYTOKINE RECEPTOR"/>
    <property type="match status" value="1"/>
</dbReference>
<evidence type="ECO:0000256" key="10">
    <source>
        <dbReference type="ARBA" id="ARBA00023180"/>
    </source>
</evidence>
<dbReference type="GO" id="GO:0004725">
    <property type="term" value="F:protein tyrosine phosphatase activity"/>
    <property type="evidence" value="ECO:0007669"/>
    <property type="project" value="UniProtKB-EC"/>
</dbReference>
<evidence type="ECO:0000256" key="9">
    <source>
        <dbReference type="ARBA" id="ARBA00023136"/>
    </source>
</evidence>
<dbReference type="PROSITE" id="PS50835">
    <property type="entry name" value="IG_LIKE"/>
    <property type="match status" value="1"/>
</dbReference>
<evidence type="ECO:0000259" key="15">
    <source>
        <dbReference type="PROSITE" id="PS50835"/>
    </source>
</evidence>
<dbReference type="PROSITE" id="PS50055">
    <property type="entry name" value="TYR_PHOSPHATASE_PTP"/>
    <property type="match status" value="2"/>
</dbReference>
<dbReference type="PROSITE" id="PS50853">
    <property type="entry name" value="FN3"/>
    <property type="match status" value="3"/>
</dbReference>
<evidence type="ECO:0000256" key="1">
    <source>
        <dbReference type="ARBA" id="ARBA00004167"/>
    </source>
</evidence>
<dbReference type="InterPro" id="IPR036116">
    <property type="entry name" value="FN3_sf"/>
</dbReference>
<feature type="domain" description="Tyrosine specific protein phosphatases" evidence="14">
    <location>
        <begin position="798"/>
        <end position="872"/>
    </location>
</feature>
<evidence type="ECO:0000259" key="13">
    <source>
        <dbReference type="PROSITE" id="PS50055"/>
    </source>
</evidence>
<evidence type="ECO:0000256" key="7">
    <source>
        <dbReference type="ARBA" id="ARBA00022912"/>
    </source>
</evidence>
<dbReference type="FunFam" id="2.60.40.10:FF:000028">
    <property type="entry name" value="Neuronal cell adhesion molecule"/>
    <property type="match status" value="1"/>
</dbReference>
<evidence type="ECO:0000313" key="17">
    <source>
        <dbReference type="EMBL" id="PVD24787.1"/>
    </source>
</evidence>
<gene>
    <name evidence="17" type="ORF">C0Q70_15273</name>
</gene>
<feature type="domain" description="Fibronectin type-III" evidence="16">
    <location>
        <begin position="417"/>
        <end position="517"/>
    </location>
</feature>
<reference evidence="17 18" key="1">
    <citation type="submission" date="2018-04" db="EMBL/GenBank/DDBJ databases">
        <title>The genome of golden apple snail Pomacea canaliculata provides insight into stress tolerance and invasive adaptation.</title>
        <authorList>
            <person name="Liu C."/>
            <person name="Liu B."/>
            <person name="Ren Y."/>
            <person name="Zhang Y."/>
            <person name="Wang H."/>
            <person name="Li S."/>
            <person name="Jiang F."/>
            <person name="Yin L."/>
            <person name="Zhang G."/>
            <person name="Qian W."/>
            <person name="Fan W."/>
        </authorList>
    </citation>
    <scope>NUCLEOTIDE SEQUENCE [LARGE SCALE GENOMIC DNA]</scope>
    <source>
        <strain evidence="17">SZHN2017</strain>
        <tissue evidence="17">Muscle</tissue>
    </source>
</reference>
<dbReference type="SMART" id="SM00194">
    <property type="entry name" value="PTPc"/>
    <property type="match status" value="2"/>
</dbReference>
<dbReference type="STRING" id="400727.A0A2T7NUD2"/>
<dbReference type="Pfam" id="PF00041">
    <property type="entry name" value="fn3"/>
    <property type="match status" value="3"/>
</dbReference>
<protein>
    <recommendedName>
        <fullName evidence="2">protein-tyrosine-phosphatase</fullName>
        <ecNumber evidence="2">3.1.3.48</ecNumber>
    </recommendedName>
</protein>
<dbReference type="Proteomes" id="UP000245119">
    <property type="component" value="Linkage Group LG9"/>
</dbReference>
<feature type="transmembrane region" description="Helical" evidence="12">
    <location>
        <begin position="531"/>
        <end position="552"/>
    </location>
</feature>
<organism evidence="17 18">
    <name type="scientific">Pomacea canaliculata</name>
    <name type="common">Golden apple snail</name>
    <dbReference type="NCBI Taxonomy" id="400727"/>
    <lineage>
        <taxon>Eukaryota</taxon>
        <taxon>Metazoa</taxon>
        <taxon>Spiralia</taxon>
        <taxon>Lophotrochozoa</taxon>
        <taxon>Mollusca</taxon>
        <taxon>Gastropoda</taxon>
        <taxon>Caenogastropoda</taxon>
        <taxon>Architaenioglossa</taxon>
        <taxon>Ampullarioidea</taxon>
        <taxon>Ampullariidae</taxon>
        <taxon>Pomacea</taxon>
    </lineage>
</organism>
<dbReference type="SUPFAM" id="SSF52799">
    <property type="entry name" value="(Phosphotyrosine protein) phosphatases II"/>
    <property type="match status" value="2"/>
</dbReference>
<keyword evidence="8 12" id="KW-1133">Transmembrane helix</keyword>
<evidence type="ECO:0000256" key="12">
    <source>
        <dbReference type="SAM" id="Phobius"/>
    </source>
</evidence>
<dbReference type="InterPro" id="IPR000242">
    <property type="entry name" value="PTP_cat"/>
</dbReference>
<keyword evidence="9 12" id="KW-0472">Membrane</keyword>
<dbReference type="InterPro" id="IPR050713">
    <property type="entry name" value="RTP_Phos/Ushers"/>
</dbReference>
<proteinExistence type="predicted"/>
<keyword evidence="4" id="KW-0732">Signal</keyword>
<keyword evidence="18" id="KW-1185">Reference proteome</keyword>
<keyword evidence="5" id="KW-0677">Repeat</keyword>
<dbReference type="EMBL" id="PZQS01000009">
    <property type="protein sequence ID" value="PVD24787.1"/>
    <property type="molecule type" value="Genomic_DNA"/>
</dbReference>
<keyword evidence="7" id="KW-0904">Protein phosphatase</keyword>
<evidence type="ECO:0000256" key="4">
    <source>
        <dbReference type="ARBA" id="ARBA00022729"/>
    </source>
</evidence>
<dbReference type="Gene3D" id="2.60.40.10">
    <property type="entry name" value="Immunoglobulins"/>
    <property type="match status" value="5"/>
</dbReference>
<evidence type="ECO:0000256" key="11">
    <source>
        <dbReference type="ARBA" id="ARBA00051722"/>
    </source>
</evidence>
<dbReference type="InterPro" id="IPR000387">
    <property type="entry name" value="Tyr_Pase_dom"/>
</dbReference>
<evidence type="ECO:0000256" key="3">
    <source>
        <dbReference type="ARBA" id="ARBA00022692"/>
    </source>
</evidence>
<name>A0A2T7NUD2_POMCA</name>
<dbReference type="Pfam" id="PF00102">
    <property type="entry name" value="Y_phosphatase"/>
    <property type="match status" value="2"/>
</dbReference>
<dbReference type="PROSITE" id="PS50056">
    <property type="entry name" value="TYR_PHOSPHATASE_2"/>
    <property type="match status" value="1"/>
</dbReference>
<evidence type="ECO:0000313" key="18">
    <source>
        <dbReference type="Proteomes" id="UP000245119"/>
    </source>
</evidence>
<dbReference type="InterPro" id="IPR036179">
    <property type="entry name" value="Ig-like_dom_sf"/>
</dbReference>
<dbReference type="PANTHER" id="PTHR46957:SF3">
    <property type="entry name" value="CYTOKINE RECEPTOR"/>
    <property type="match status" value="1"/>
</dbReference>